<dbReference type="PRINTS" id="PR00420">
    <property type="entry name" value="RNGMNOXGNASE"/>
</dbReference>
<dbReference type="InterPro" id="IPR036188">
    <property type="entry name" value="FAD/NAD-bd_sf"/>
</dbReference>
<evidence type="ECO:0000256" key="2">
    <source>
        <dbReference type="ARBA" id="ARBA00022630"/>
    </source>
</evidence>
<dbReference type="KEGG" id="nhy:JQS43_06210"/>
<evidence type="ECO:0000259" key="4">
    <source>
        <dbReference type="Pfam" id="PF01494"/>
    </source>
</evidence>
<accession>A0A895YIR2</accession>
<organism evidence="5 6">
    <name type="scientific">Natronosporangium hydrolyticum</name>
    <dbReference type="NCBI Taxonomy" id="2811111"/>
    <lineage>
        <taxon>Bacteria</taxon>
        <taxon>Bacillati</taxon>
        <taxon>Actinomycetota</taxon>
        <taxon>Actinomycetes</taxon>
        <taxon>Micromonosporales</taxon>
        <taxon>Micromonosporaceae</taxon>
        <taxon>Natronosporangium</taxon>
    </lineage>
</organism>
<evidence type="ECO:0000256" key="1">
    <source>
        <dbReference type="ARBA" id="ARBA00001974"/>
    </source>
</evidence>
<evidence type="ECO:0000256" key="3">
    <source>
        <dbReference type="ARBA" id="ARBA00022827"/>
    </source>
</evidence>
<dbReference type="PANTHER" id="PTHR43004">
    <property type="entry name" value="TRK SYSTEM POTASSIUM UPTAKE PROTEIN"/>
    <property type="match status" value="1"/>
</dbReference>
<protein>
    <submittedName>
        <fullName evidence="5">FAD-dependent monooxygenase</fullName>
    </submittedName>
</protein>
<proteinExistence type="predicted"/>
<keyword evidence="3" id="KW-0274">FAD</keyword>
<keyword evidence="5" id="KW-0560">Oxidoreductase</keyword>
<evidence type="ECO:0000313" key="6">
    <source>
        <dbReference type="Proteomes" id="UP000662857"/>
    </source>
</evidence>
<gene>
    <name evidence="5" type="ORF">JQS43_06210</name>
</gene>
<sequence length="479" mass="51607">MDVQVVVVGAGPVGLLLAGELRLGGATVAVLERLVEPTVESRASTLHARTAEVLASRGLWERLGPAPHIPRGHFAGIPMDLTLPSRFAGQWKVPQTLTEEVLGDWALGLGAELYRGWTVRAVHDDGAGVTVEADTPDGVARLRTAYLVGCDGHESTVRRLIGADFPGWPATRELLRADVRGVAIPNRRFERHDRGLAVAARISEGTTRVMVYEHGRDVAERRPAPPEFTEVVAAWRRVTGEEIGGGEPVWVNAFDDAHRQLSQYRHGRVLFAGDAAHVQLPIGGQALNLGLQDAVNLGWKLAARVRRGAPAGLLDTYHAERHPVGRRTLTNIRAQATLLLGDRSVEPVRSLFAELVTIDATRRRLAGMVSGLDIRYRPSADEHYTVGDYLAELAQPDGRGLLLAVPGSPAATAAAPWREQVTVAPPPTAPVDAAAILVRPDGHVAWAGTSAEAAHTALYRWFGPPSHSRAHSRPVKEIS</sequence>
<dbReference type="SUPFAM" id="SSF51905">
    <property type="entry name" value="FAD/NAD(P)-binding domain"/>
    <property type="match status" value="1"/>
</dbReference>
<dbReference type="InterPro" id="IPR002938">
    <property type="entry name" value="FAD-bd"/>
</dbReference>
<feature type="domain" description="FAD-binding" evidence="4">
    <location>
        <begin position="2"/>
        <end position="330"/>
    </location>
</feature>
<dbReference type="Pfam" id="PF01494">
    <property type="entry name" value="FAD_binding_3"/>
    <property type="match status" value="1"/>
</dbReference>
<dbReference type="PANTHER" id="PTHR43004:SF19">
    <property type="entry name" value="BINDING MONOOXYGENASE, PUTATIVE (JCVI)-RELATED"/>
    <property type="match status" value="1"/>
</dbReference>
<dbReference type="GO" id="GO:0071949">
    <property type="term" value="F:FAD binding"/>
    <property type="evidence" value="ECO:0007669"/>
    <property type="project" value="InterPro"/>
</dbReference>
<dbReference type="Gene3D" id="3.50.50.60">
    <property type="entry name" value="FAD/NAD(P)-binding domain"/>
    <property type="match status" value="1"/>
</dbReference>
<dbReference type="AlphaFoldDB" id="A0A895YIR2"/>
<dbReference type="EMBL" id="CP070499">
    <property type="protein sequence ID" value="QSB15922.1"/>
    <property type="molecule type" value="Genomic_DNA"/>
</dbReference>
<keyword evidence="5" id="KW-0503">Monooxygenase</keyword>
<dbReference type="InterPro" id="IPR050641">
    <property type="entry name" value="RIFMO-like"/>
</dbReference>
<name>A0A895YIR2_9ACTN</name>
<keyword evidence="6" id="KW-1185">Reference proteome</keyword>
<dbReference type="Gene3D" id="3.30.70.2450">
    <property type="match status" value="1"/>
</dbReference>
<dbReference type="GO" id="GO:0016709">
    <property type="term" value="F:oxidoreductase activity, acting on paired donors, with incorporation or reduction of molecular oxygen, NAD(P)H as one donor, and incorporation of one atom of oxygen"/>
    <property type="evidence" value="ECO:0007669"/>
    <property type="project" value="UniProtKB-ARBA"/>
</dbReference>
<dbReference type="Proteomes" id="UP000662857">
    <property type="component" value="Chromosome"/>
</dbReference>
<evidence type="ECO:0000313" key="5">
    <source>
        <dbReference type="EMBL" id="QSB15922.1"/>
    </source>
</evidence>
<dbReference type="Pfam" id="PF21274">
    <property type="entry name" value="Rng_hyd_C"/>
    <property type="match status" value="1"/>
</dbReference>
<comment type="cofactor">
    <cofactor evidence="1">
        <name>FAD</name>
        <dbReference type="ChEBI" id="CHEBI:57692"/>
    </cofactor>
</comment>
<keyword evidence="2" id="KW-0285">Flavoprotein</keyword>
<dbReference type="RefSeq" id="WP_239678114.1">
    <property type="nucleotide sequence ID" value="NZ_CP070499.1"/>
</dbReference>
<dbReference type="Gene3D" id="3.40.30.120">
    <property type="match status" value="1"/>
</dbReference>
<reference evidence="5" key="1">
    <citation type="submission" date="2021-02" db="EMBL/GenBank/DDBJ databases">
        <title>Natrosporangium hydrolyticum gen. nov., sp. nov, a haloalkaliphilic actinobacterium from a soda solonchak soil.</title>
        <authorList>
            <person name="Sorokin D.Y."/>
            <person name="Khijniak T.V."/>
            <person name="Zakharycheva A.P."/>
            <person name="Boueva O.V."/>
            <person name="Ariskina E.V."/>
            <person name="Hahnke R.L."/>
            <person name="Bunk B."/>
            <person name="Sproer C."/>
            <person name="Schumann P."/>
            <person name="Evtushenko L.I."/>
            <person name="Kublanov I.V."/>
        </authorList>
    </citation>
    <scope>NUCLEOTIDE SEQUENCE</scope>
    <source>
        <strain evidence="5">DSM 106523</strain>
    </source>
</reference>